<dbReference type="GO" id="GO:0034587">
    <property type="term" value="P:piRNA processing"/>
    <property type="evidence" value="ECO:0007669"/>
    <property type="project" value="UniProtKB-ARBA"/>
</dbReference>
<dbReference type="InterPro" id="IPR012337">
    <property type="entry name" value="RNaseH-like_sf"/>
</dbReference>
<dbReference type="Gene3D" id="2.170.260.10">
    <property type="entry name" value="paz domain"/>
    <property type="match status" value="1"/>
</dbReference>
<accession>A0A9R1T1L4</accession>
<dbReference type="RefSeq" id="XP_011301416.1">
    <property type="nucleotide sequence ID" value="XM_011303114.1"/>
</dbReference>
<proteinExistence type="inferred from homology"/>
<dbReference type="GeneID" id="105265564"/>
<dbReference type="InterPro" id="IPR036397">
    <property type="entry name" value="RNaseH_sf"/>
</dbReference>
<feature type="region of interest" description="Disordered" evidence="7">
    <location>
        <begin position="1"/>
        <end position="81"/>
    </location>
</feature>
<dbReference type="Gene3D" id="3.30.420.10">
    <property type="entry name" value="Ribonuclease H-like superfamily/Ribonuclease H"/>
    <property type="match status" value="1"/>
</dbReference>
<dbReference type="SMART" id="SM00949">
    <property type="entry name" value="PAZ"/>
    <property type="match status" value="1"/>
</dbReference>
<dbReference type="GO" id="GO:0005737">
    <property type="term" value="C:cytoplasm"/>
    <property type="evidence" value="ECO:0007669"/>
    <property type="project" value="UniProtKB-SubCell"/>
</dbReference>
<dbReference type="PROSITE" id="PS50822">
    <property type="entry name" value="PIWI"/>
    <property type="match status" value="1"/>
</dbReference>
<dbReference type="Gene3D" id="3.40.50.2300">
    <property type="match status" value="1"/>
</dbReference>
<evidence type="ECO:0000256" key="3">
    <source>
        <dbReference type="ARBA" id="ARBA00022490"/>
    </source>
</evidence>
<evidence type="ECO:0000256" key="7">
    <source>
        <dbReference type="SAM" id="MobiDB-lite"/>
    </source>
</evidence>
<evidence type="ECO:0000259" key="8">
    <source>
        <dbReference type="PROSITE" id="PS50821"/>
    </source>
</evidence>
<accession>A0A9R1T2B5</accession>
<dbReference type="InterPro" id="IPR036085">
    <property type="entry name" value="PAZ_dom_sf"/>
</dbReference>
<dbReference type="Pfam" id="PF02171">
    <property type="entry name" value="Piwi"/>
    <property type="match status" value="1"/>
</dbReference>
<evidence type="ECO:0000256" key="6">
    <source>
        <dbReference type="ARBA" id="ARBA00038291"/>
    </source>
</evidence>
<evidence type="ECO:0000256" key="5">
    <source>
        <dbReference type="ARBA" id="ARBA00023158"/>
    </source>
</evidence>
<dbReference type="Pfam" id="PF02170">
    <property type="entry name" value="PAZ"/>
    <property type="match status" value="1"/>
</dbReference>
<feature type="compositionally biased region" description="Gly residues" evidence="7">
    <location>
        <begin position="64"/>
        <end position="81"/>
    </location>
</feature>
<dbReference type="InterPro" id="IPR003100">
    <property type="entry name" value="PAZ_dom"/>
</dbReference>
<dbReference type="OrthoDB" id="445936at2759"/>
<dbReference type="KEGG" id="fas:105265564"/>
<dbReference type="GO" id="GO:0003723">
    <property type="term" value="F:RNA binding"/>
    <property type="evidence" value="ECO:0007669"/>
    <property type="project" value="UniProtKB-KW"/>
</dbReference>
<dbReference type="CDD" id="cd04658">
    <property type="entry name" value="Piwi_piwi-like_Euk"/>
    <property type="match status" value="1"/>
</dbReference>
<reference evidence="11 12" key="1">
    <citation type="submission" date="2025-04" db="UniProtKB">
        <authorList>
            <consortium name="RefSeq"/>
        </authorList>
    </citation>
    <scope>IDENTIFICATION</scope>
    <source>
        <strain evidence="11 12">USDA-PBARC FA_bdor</strain>
        <tissue evidence="11 12">Whole organism</tissue>
    </source>
</reference>
<dbReference type="SMART" id="SM00950">
    <property type="entry name" value="Piwi"/>
    <property type="match status" value="1"/>
</dbReference>
<organism evidence="10 11">
    <name type="scientific">Fopius arisanus</name>
    <dbReference type="NCBI Taxonomy" id="64838"/>
    <lineage>
        <taxon>Eukaryota</taxon>
        <taxon>Metazoa</taxon>
        <taxon>Ecdysozoa</taxon>
        <taxon>Arthropoda</taxon>
        <taxon>Hexapoda</taxon>
        <taxon>Insecta</taxon>
        <taxon>Pterygota</taxon>
        <taxon>Neoptera</taxon>
        <taxon>Endopterygota</taxon>
        <taxon>Hymenoptera</taxon>
        <taxon>Apocrita</taxon>
        <taxon>Ichneumonoidea</taxon>
        <taxon>Braconidae</taxon>
        <taxon>Opiinae</taxon>
        <taxon>Fopius</taxon>
    </lineage>
</organism>
<dbReference type="FunFam" id="2.170.260.10:FF:000003">
    <property type="entry name" value="Piwi-like RNA-mediated gene silencing 2"/>
    <property type="match status" value="1"/>
</dbReference>
<evidence type="ECO:0000256" key="4">
    <source>
        <dbReference type="ARBA" id="ARBA00022884"/>
    </source>
</evidence>
<name>A0A9R1T1L4_9HYME</name>
<evidence type="ECO:0000313" key="12">
    <source>
        <dbReference type="RefSeq" id="XP_011301416.1"/>
    </source>
</evidence>
<gene>
    <name evidence="11 12" type="primary">LOC105265564</name>
</gene>
<keyword evidence="10" id="KW-1185">Reference proteome</keyword>
<keyword evidence="5" id="KW-0943">RNA-mediated gene silencing</keyword>
<keyword evidence="2" id="KW-0217">Developmental protein</keyword>
<dbReference type="InterPro" id="IPR003165">
    <property type="entry name" value="Piwi"/>
</dbReference>
<dbReference type="AlphaFoldDB" id="A0A9R1T1L4"/>
<comment type="subcellular location">
    <subcellularLocation>
        <location evidence="1">Cytoplasm</location>
    </subcellularLocation>
</comment>
<evidence type="ECO:0000313" key="11">
    <source>
        <dbReference type="RefSeq" id="XP_011301414.1"/>
    </source>
</evidence>
<feature type="domain" description="PAZ" evidence="8">
    <location>
        <begin position="281"/>
        <end position="394"/>
    </location>
</feature>
<keyword evidence="4" id="KW-0694">RNA-binding</keyword>
<evidence type="ECO:0000313" key="10">
    <source>
        <dbReference type="Proteomes" id="UP000694866"/>
    </source>
</evidence>
<evidence type="ECO:0000259" key="9">
    <source>
        <dbReference type="PROSITE" id="PS50822"/>
    </source>
</evidence>
<feature type="domain" description="Piwi" evidence="9">
    <location>
        <begin position="558"/>
        <end position="847"/>
    </location>
</feature>
<dbReference type="SUPFAM" id="SSF101690">
    <property type="entry name" value="PAZ domain"/>
    <property type="match status" value="1"/>
</dbReference>
<keyword evidence="3" id="KW-0963">Cytoplasm</keyword>
<dbReference type="CDD" id="cd02845">
    <property type="entry name" value="PAZ_piwi_like"/>
    <property type="match status" value="1"/>
</dbReference>
<sequence>MSDRGVGRGRGGPPALQGAWGQRQAATSSIGRSVRAPTPIQAPLPPQHCGEGGALPPLPVVGQMGPGGDAGGPAGGGAGRGTMRGRMVVHPDILNTRPESNTNKNGNIGERIQLLANYFKITTKPDWCLYQYRVDFAPEEDRTIVKKGLLRLHRETLGSYIFDGTVMYTANRLIPPNGPDMELFGQRRSDGENIRITIRLVGDMVKGDPHYLQFYNIMARRSLEHLQLQLVGRNYFDPAAKVMVAEHKFELWPGYITSIRQHEKDILMCAEINHKVMRQETLLDILGRMRGEAGAVNYQNAYKNEVIGLTVLTDYNNNTYRIDDVDFGASPKSTFHLRREDRDVSYQDYYRVKYNIIIRNGSQPMLVSRSSARDRRAGVAEVVYLVPELCRATGLTDTMRNDFRLMIAMGQHTRVTPDRRIDMLLAFNRRLNSEPLVQDEFRNWNLVLDRDLVRVPGRRLPEEKVFFGADKVVTSGSDGDWTRAIKDSQLLVSNQLNSWVVIVPSRISRDARGFCDGMRRSIRNFRAGEPHFIEINNDRSESYTTALEQVLSKNRPQLVMCILMRNRADTYAAIKKKCCIDRAVPSQVVTARCFKPQGMMSIATKVAIQVNCKIGGIPWTVHNPLSGLMVVGFDVCHDTNRRGTDFGAMVASLDKKLSRFFSAVSAHTTGEELSNYLATNMVKAIAAYREVNGGNIPSHIIVYRDGVGEGQIPFVFDHEVKHVRDAISKLYANPAQVKLGYVLVTKRINTRFFQGKRNPLPGTVVDSVVTNPAKYDFFLISQGVKQGTVSPTSYSVIYDTTGLDADKMQLLAYKMTHIYFNCSTTMRVPAPVQFAHKLAFLVSQSIHTSPTDPHLQKLLYFL</sequence>
<dbReference type="PROSITE" id="PS50821">
    <property type="entry name" value="PAZ"/>
    <property type="match status" value="1"/>
</dbReference>
<dbReference type="Proteomes" id="UP000694866">
    <property type="component" value="Unplaced"/>
</dbReference>
<protein>
    <submittedName>
        <fullName evidence="11 12">Protein aubergine</fullName>
    </submittedName>
</protein>
<dbReference type="PANTHER" id="PTHR22891">
    <property type="entry name" value="EUKARYOTIC TRANSLATION INITIATION FACTOR 2C"/>
    <property type="match status" value="1"/>
</dbReference>
<dbReference type="Pfam" id="PF23278">
    <property type="entry name" value="Piwi_N"/>
    <property type="match status" value="1"/>
</dbReference>
<comment type="similarity">
    <text evidence="6">Belongs to the argonaute family. Piwi subfamily.</text>
</comment>
<evidence type="ECO:0000256" key="1">
    <source>
        <dbReference type="ARBA" id="ARBA00004496"/>
    </source>
</evidence>
<dbReference type="SUPFAM" id="SSF53098">
    <property type="entry name" value="Ribonuclease H-like"/>
    <property type="match status" value="1"/>
</dbReference>
<evidence type="ECO:0000256" key="2">
    <source>
        <dbReference type="ARBA" id="ARBA00022473"/>
    </source>
</evidence>
<dbReference type="RefSeq" id="XP_011301414.1">
    <property type="nucleotide sequence ID" value="XM_011303112.1"/>
</dbReference>